<evidence type="ECO:0000256" key="1">
    <source>
        <dbReference type="ARBA" id="ARBA00004651"/>
    </source>
</evidence>
<dbReference type="InterPro" id="IPR000515">
    <property type="entry name" value="MetI-like"/>
</dbReference>
<evidence type="ECO:0000256" key="3">
    <source>
        <dbReference type="ARBA" id="ARBA00011557"/>
    </source>
</evidence>
<dbReference type="AlphaFoldDB" id="A0A4R3NI99"/>
<evidence type="ECO:0000256" key="7">
    <source>
        <dbReference type="ARBA" id="ARBA00022692"/>
    </source>
</evidence>
<feature type="transmembrane region" description="Helical" evidence="11">
    <location>
        <begin position="245"/>
        <end position="264"/>
    </location>
</feature>
<feature type="transmembrane region" description="Helical" evidence="11">
    <location>
        <begin position="144"/>
        <end position="164"/>
    </location>
</feature>
<evidence type="ECO:0000259" key="13">
    <source>
        <dbReference type="PROSITE" id="PS50928"/>
    </source>
</evidence>
<keyword evidence="8 11" id="KW-1133">Transmembrane helix</keyword>
<evidence type="ECO:0000256" key="6">
    <source>
        <dbReference type="ARBA" id="ARBA00022475"/>
    </source>
</evidence>
<keyword evidence="7 11" id="KW-0812">Transmembrane</keyword>
<dbReference type="Proteomes" id="UP000295097">
    <property type="component" value="Unassembled WGS sequence"/>
</dbReference>
<organism evidence="14 15">
    <name type="scientific">Martelella mediterranea</name>
    <dbReference type="NCBI Taxonomy" id="293089"/>
    <lineage>
        <taxon>Bacteria</taxon>
        <taxon>Pseudomonadati</taxon>
        <taxon>Pseudomonadota</taxon>
        <taxon>Alphaproteobacteria</taxon>
        <taxon>Hyphomicrobiales</taxon>
        <taxon>Aurantimonadaceae</taxon>
        <taxon>Martelella</taxon>
    </lineage>
</organism>
<evidence type="ECO:0000256" key="9">
    <source>
        <dbReference type="ARBA" id="ARBA00023136"/>
    </source>
</evidence>
<evidence type="ECO:0000256" key="2">
    <source>
        <dbReference type="ARBA" id="ARBA00009306"/>
    </source>
</evidence>
<evidence type="ECO:0000256" key="12">
    <source>
        <dbReference type="RuleBase" id="RU363056"/>
    </source>
</evidence>
<evidence type="ECO:0000313" key="15">
    <source>
        <dbReference type="Proteomes" id="UP000295097"/>
    </source>
</evidence>
<dbReference type="InterPro" id="IPR035906">
    <property type="entry name" value="MetI-like_sf"/>
</dbReference>
<comment type="function">
    <text evidence="10 12">Part of the ABC transporter complex UgpBAEC involved in sn-glycerol-3-phosphate (G3P) import. Probably responsible for the translocation of the substrate across the membrane.</text>
</comment>
<name>A0A4R3NI99_9HYPH</name>
<evidence type="ECO:0000256" key="10">
    <source>
        <dbReference type="ARBA" id="ARBA00037054"/>
    </source>
</evidence>
<gene>
    <name evidence="12" type="primary">ugpE</name>
    <name evidence="14" type="ORF">EDC90_10385</name>
</gene>
<dbReference type="Pfam" id="PF00528">
    <property type="entry name" value="BPD_transp_1"/>
    <property type="match status" value="1"/>
</dbReference>
<feature type="transmembrane region" description="Helical" evidence="11">
    <location>
        <begin position="185"/>
        <end position="210"/>
    </location>
</feature>
<reference evidence="14 15" key="1">
    <citation type="submission" date="2019-03" db="EMBL/GenBank/DDBJ databases">
        <title>Freshwater and sediment microbial communities from various areas in North America, analyzing microbe dynamics in response to fracking.</title>
        <authorList>
            <person name="Lamendella R."/>
        </authorList>
    </citation>
    <scope>NUCLEOTIDE SEQUENCE [LARGE SCALE GENOMIC DNA]</scope>
    <source>
        <strain evidence="14 15">175.2</strain>
    </source>
</reference>
<keyword evidence="15" id="KW-1185">Reference proteome</keyword>
<keyword evidence="5 11" id="KW-0813">Transport</keyword>
<keyword evidence="9 11" id="KW-0472">Membrane</keyword>
<keyword evidence="6 12" id="KW-1003">Cell membrane</keyword>
<feature type="transmembrane region" description="Helical" evidence="11">
    <location>
        <begin position="74"/>
        <end position="98"/>
    </location>
</feature>
<accession>A0A4R3NI99</accession>
<feature type="transmembrane region" description="Helical" evidence="11">
    <location>
        <begin position="12"/>
        <end position="34"/>
    </location>
</feature>
<evidence type="ECO:0000313" key="14">
    <source>
        <dbReference type="EMBL" id="TCT32656.1"/>
    </source>
</evidence>
<dbReference type="PROSITE" id="PS50928">
    <property type="entry name" value="ABC_TM1"/>
    <property type="match status" value="1"/>
</dbReference>
<sequence>MSLKNKNRRKLVHGFIALACAFILFVIPFIFVLLNAAKSSAEAANPSFTWPGEWQLWQNLVAVVQARDYMLLLAYFNSTVITVGAITLLVIFGAMVGYVLQRRPSKFNRVIYAFVLAGLMIPPAVVPTIWVLQGLGLFKTLHGMILIQFAYGLSFTVLLYRAFIATIPRDLDEAALIDGAKPWQIFFKVVLPLLKPVTVTVIVVQSITIFNDFTHPLYYLPGSENVTVQITLYNFQSQFVSQMNLLFMNILLVTVPPLLVFIFFNRQIVAGMTSGAVKG</sequence>
<dbReference type="CDD" id="cd06261">
    <property type="entry name" value="TM_PBP2"/>
    <property type="match status" value="1"/>
</dbReference>
<protein>
    <recommendedName>
        <fullName evidence="4 12">sn-glycerol-3-phosphate transport system permease protein UgpE</fullName>
    </recommendedName>
</protein>
<comment type="caution">
    <text evidence="14">The sequence shown here is derived from an EMBL/GenBank/DDBJ whole genome shotgun (WGS) entry which is preliminary data.</text>
</comment>
<feature type="domain" description="ABC transmembrane type-1" evidence="13">
    <location>
        <begin position="75"/>
        <end position="264"/>
    </location>
</feature>
<dbReference type="PANTHER" id="PTHR43744:SF8">
    <property type="entry name" value="SN-GLYCEROL-3-PHOSPHATE TRANSPORT SYSTEM PERMEASE PROTEIN UGPE"/>
    <property type="match status" value="1"/>
</dbReference>
<dbReference type="GO" id="GO:0005886">
    <property type="term" value="C:plasma membrane"/>
    <property type="evidence" value="ECO:0007669"/>
    <property type="project" value="UniProtKB-SubCell"/>
</dbReference>
<dbReference type="Gene3D" id="1.10.3720.10">
    <property type="entry name" value="MetI-like"/>
    <property type="match status" value="1"/>
</dbReference>
<comment type="subunit">
    <text evidence="3 12">The complex is composed of two ATP-binding proteins (UgpC), two transmembrane proteins (UgpA and UgpE) and a solute-binding protein (UgpB).</text>
</comment>
<dbReference type="PANTHER" id="PTHR43744">
    <property type="entry name" value="ABC TRANSPORTER PERMEASE PROTEIN MG189-RELATED-RELATED"/>
    <property type="match status" value="1"/>
</dbReference>
<evidence type="ECO:0000256" key="11">
    <source>
        <dbReference type="RuleBase" id="RU363032"/>
    </source>
</evidence>
<keyword evidence="12" id="KW-0997">Cell inner membrane</keyword>
<evidence type="ECO:0000256" key="4">
    <source>
        <dbReference type="ARBA" id="ARBA00020515"/>
    </source>
</evidence>
<proteinExistence type="inferred from homology"/>
<evidence type="ECO:0000256" key="5">
    <source>
        <dbReference type="ARBA" id="ARBA00022448"/>
    </source>
</evidence>
<comment type="similarity">
    <text evidence="2 11">Belongs to the binding-protein-dependent transport system permease family.</text>
</comment>
<dbReference type="EMBL" id="SMAR01000038">
    <property type="protein sequence ID" value="TCT32656.1"/>
    <property type="molecule type" value="Genomic_DNA"/>
</dbReference>
<feature type="transmembrane region" description="Helical" evidence="11">
    <location>
        <begin position="110"/>
        <end position="132"/>
    </location>
</feature>
<dbReference type="SUPFAM" id="SSF161098">
    <property type="entry name" value="MetI-like"/>
    <property type="match status" value="1"/>
</dbReference>
<comment type="subcellular location">
    <subcellularLocation>
        <location evidence="12">Cell inner membrane</location>
        <topology evidence="12">Multi-pass membrane protein</topology>
    </subcellularLocation>
    <subcellularLocation>
        <location evidence="1 11">Cell membrane</location>
        <topology evidence="1 11">Multi-pass membrane protein</topology>
    </subcellularLocation>
</comment>
<dbReference type="GO" id="GO:0055085">
    <property type="term" value="P:transmembrane transport"/>
    <property type="evidence" value="ECO:0007669"/>
    <property type="project" value="InterPro"/>
</dbReference>
<evidence type="ECO:0000256" key="8">
    <source>
        <dbReference type="ARBA" id="ARBA00022989"/>
    </source>
</evidence>